<evidence type="ECO:0000313" key="1">
    <source>
        <dbReference type="EMBL" id="SMO69908.1"/>
    </source>
</evidence>
<proteinExistence type="predicted"/>
<dbReference type="EMBL" id="FXTC01000005">
    <property type="protein sequence ID" value="SMO69908.1"/>
    <property type="molecule type" value="Genomic_DNA"/>
</dbReference>
<gene>
    <name evidence="1" type="ORF">SAMN06265171_10526</name>
</gene>
<protein>
    <submittedName>
        <fullName evidence="1">Uncharacterized protein</fullName>
    </submittedName>
</protein>
<dbReference type="Proteomes" id="UP000316916">
    <property type="component" value="Unassembled WGS sequence"/>
</dbReference>
<accession>A0A521DE92</accession>
<name>A0A521DE92_9FLAO</name>
<reference evidence="1 2" key="1">
    <citation type="submission" date="2017-05" db="EMBL/GenBank/DDBJ databases">
        <authorList>
            <person name="Varghese N."/>
            <person name="Submissions S."/>
        </authorList>
    </citation>
    <scope>NUCLEOTIDE SEQUENCE [LARGE SCALE GENOMIC DNA]</scope>
    <source>
        <strain evidence="1 2">DSM 29371</strain>
    </source>
</reference>
<organism evidence="1 2">
    <name type="scientific">Chryseobacterium rhizoplanae</name>
    <dbReference type="NCBI Taxonomy" id="1609531"/>
    <lineage>
        <taxon>Bacteria</taxon>
        <taxon>Pseudomonadati</taxon>
        <taxon>Bacteroidota</taxon>
        <taxon>Flavobacteriia</taxon>
        <taxon>Flavobacteriales</taxon>
        <taxon>Weeksellaceae</taxon>
        <taxon>Chryseobacterium group</taxon>
        <taxon>Chryseobacterium</taxon>
    </lineage>
</organism>
<dbReference type="AlphaFoldDB" id="A0A521DE92"/>
<sequence>MAAAKCDVSFKIGYESSLPLTEATVTYLNPPGPTHDIKQLLATGDTIKLNDIQNDIQTPGTYELEVKLAVGGIVTKREFFLNVGRCNTSSTCYVPKIYDIKVLDDGQIVMNYWVDDTTNLATLEYQIARDPGFTDIIYSKVGFSDTSYTQFENIDMKNGKIPDNTKLYIRIRKYCKPDGISDWSDVVQFDSKEWSGAVGAYCLSGVDDLNPDSICNGTDPAWKTKVILKPSSADIGTLIYLTNGMLATPANIKEFEPNAPESFKRSGIRWIRFLSSDLNPSVIYRVDPENAKIISIEDKVSC</sequence>
<keyword evidence="2" id="KW-1185">Reference proteome</keyword>
<dbReference type="RefSeq" id="WP_142718267.1">
    <property type="nucleotide sequence ID" value="NZ_FXTC01000005.1"/>
</dbReference>
<evidence type="ECO:0000313" key="2">
    <source>
        <dbReference type="Proteomes" id="UP000316916"/>
    </source>
</evidence>